<evidence type="ECO:0000259" key="13">
    <source>
        <dbReference type="Pfam" id="PF00534"/>
    </source>
</evidence>
<keyword evidence="9 11" id="KW-0320">Glycogen biosynthesis</keyword>
<comment type="pathway">
    <text evidence="3 11">Glycan biosynthesis; glycogen biosynthesis.</text>
</comment>
<feature type="compositionally biased region" description="Basic residues" evidence="12">
    <location>
        <begin position="490"/>
        <end position="507"/>
    </location>
</feature>
<dbReference type="PANTHER" id="PTHR45825:SF11">
    <property type="entry name" value="ALPHA AMYLASE DOMAIN-CONTAINING PROTEIN"/>
    <property type="match status" value="1"/>
</dbReference>
<comment type="catalytic activity">
    <reaction evidence="1 11">
        <text>[(1-&gt;4)-alpha-D-glucosyl](n) + ADP-alpha-D-glucose = [(1-&gt;4)-alpha-D-glucosyl](n+1) + ADP + H(+)</text>
        <dbReference type="Rhea" id="RHEA:18189"/>
        <dbReference type="Rhea" id="RHEA-COMP:9584"/>
        <dbReference type="Rhea" id="RHEA-COMP:9587"/>
        <dbReference type="ChEBI" id="CHEBI:15378"/>
        <dbReference type="ChEBI" id="CHEBI:15444"/>
        <dbReference type="ChEBI" id="CHEBI:57498"/>
        <dbReference type="ChEBI" id="CHEBI:456216"/>
        <dbReference type="EC" id="2.4.1.21"/>
    </reaction>
</comment>
<feature type="region of interest" description="Disordered" evidence="12">
    <location>
        <begin position="482"/>
        <end position="507"/>
    </location>
</feature>
<dbReference type="RefSeq" id="WP_096360281.1">
    <property type="nucleotide sequence ID" value="NZ_AP014879.1"/>
</dbReference>
<dbReference type="GO" id="GO:0004373">
    <property type="term" value="F:alpha-1,4-glucan glucosyltransferase (UDP-glucose donor) activity"/>
    <property type="evidence" value="ECO:0007669"/>
    <property type="project" value="InterPro"/>
</dbReference>
<dbReference type="OrthoDB" id="9808590at2"/>
<dbReference type="InterPro" id="IPR001296">
    <property type="entry name" value="Glyco_trans_1"/>
</dbReference>
<dbReference type="UniPathway" id="UPA00164"/>
<evidence type="ECO:0000256" key="7">
    <source>
        <dbReference type="ARBA" id="ARBA00022676"/>
    </source>
</evidence>
<evidence type="ECO:0000313" key="16">
    <source>
        <dbReference type="Proteomes" id="UP000243180"/>
    </source>
</evidence>
<dbReference type="InterPro" id="IPR013534">
    <property type="entry name" value="Starch_synth_cat_dom"/>
</dbReference>
<dbReference type="NCBIfam" id="NF001899">
    <property type="entry name" value="PRK00654.1-2"/>
    <property type="match status" value="1"/>
</dbReference>
<dbReference type="InParanoid" id="A0A1B4XF36"/>
<evidence type="ECO:0000256" key="5">
    <source>
        <dbReference type="ARBA" id="ARBA00012588"/>
    </source>
</evidence>
<dbReference type="Pfam" id="PF08323">
    <property type="entry name" value="Glyco_transf_5"/>
    <property type="match status" value="1"/>
</dbReference>
<evidence type="ECO:0000256" key="4">
    <source>
        <dbReference type="ARBA" id="ARBA00010281"/>
    </source>
</evidence>
<feature type="binding site" evidence="11">
    <location>
        <position position="16"/>
    </location>
    <ligand>
        <name>ADP-alpha-D-glucose</name>
        <dbReference type="ChEBI" id="CHEBI:57498"/>
    </ligand>
</feature>
<dbReference type="HAMAP" id="MF_00484">
    <property type="entry name" value="Glycogen_synth"/>
    <property type="match status" value="1"/>
</dbReference>
<dbReference type="InterPro" id="IPR011835">
    <property type="entry name" value="GS/SS"/>
</dbReference>
<dbReference type="PANTHER" id="PTHR45825">
    <property type="entry name" value="GRANULE-BOUND STARCH SYNTHASE 1, CHLOROPLASTIC/AMYLOPLASTIC"/>
    <property type="match status" value="1"/>
</dbReference>
<dbReference type="Pfam" id="PF00534">
    <property type="entry name" value="Glycos_transf_1"/>
    <property type="match status" value="1"/>
</dbReference>
<dbReference type="GO" id="GO:0009011">
    <property type="term" value="F:alpha-1,4-glucan glucosyltransferase (ADP-glucose donor) activity"/>
    <property type="evidence" value="ECO:0007669"/>
    <property type="project" value="UniProtKB-UniRule"/>
</dbReference>
<dbReference type="Gene3D" id="3.40.50.2000">
    <property type="entry name" value="Glycogen Phosphorylase B"/>
    <property type="match status" value="2"/>
</dbReference>
<proteinExistence type="inferred from homology"/>
<dbReference type="NCBIfam" id="TIGR02095">
    <property type="entry name" value="glgA"/>
    <property type="match status" value="1"/>
</dbReference>
<keyword evidence="7 11" id="KW-0328">Glycosyltransferase</keyword>
<dbReference type="SUPFAM" id="SSF53756">
    <property type="entry name" value="UDP-Glycosyltransferase/glycogen phosphorylase"/>
    <property type="match status" value="1"/>
</dbReference>
<comment type="function">
    <text evidence="2 11">Synthesizes alpha-1,4-glucan chains using ADP-glucose.</text>
</comment>
<dbReference type="EMBL" id="AP014879">
    <property type="protein sequence ID" value="BAV33418.1"/>
    <property type="molecule type" value="Genomic_DNA"/>
</dbReference>
<dbReference type="FunCoup" id="A0A1B4XF36">
    <property type="interactions" value="277"/>
</dbReference>
<accession>A0A1B4XF36</accession>
<comment type="similarity">
    <text evidence="4 11">Belongs to the glycosyltransferase 1 family. Bacterial/plant glycogen synthase subfamily.</text>
</comment>
<sequence length="507" mass="55716">MPRILFVTSEAHPLVKTGGLGDVAGSLPVALQSRGADVRLLLPAYRDAVTRANKLKNVASLTIAGLEAPVKILEGRLPGTSLIIWLADFPPAYDRPGNPYLDSRGQPWPDNAMRFALLAHVATALALGRSRIKWRPDVVHGHDWQTGLVPVLLAREKTRPATIFTIHNLAYQGLFPHRTFTALALPPGLWSPEALEFHDQLSFMKGGLVFADQLTTVSPTYAREIQTPEFGDGLDGLLRRRAARLSGILNGIDDAEWDPARDRYLVNHYSAGRLQGKAANKLALQREFGLPLEPDAPLIGMVGRLVAQKGIDLVLDTLPGLMHRPLQLVLLGSGEAAYETALVRQAARYKDRLSVRIGYDEGLAHRIEAGADMFLMPSRFEPCGLNQLYSLRYGTVPIVRRAGGLADTVVDATPENIGAGKATGIVFQEANGGALLAAMDRALALWRDAGCWQKIMRTGMRQDFSWRHRATKYMQMYERLRRPASDGAPRKRKATASVRRRRISGAS</sequence>
<evidence type="ECO:0000256" key="6">
    <source>
        <dbReference type="ARBA" id="ARBA00019935"/>
    </source>
</evidence>
<name>A0A1B4XF36_9GAMM</name>
<evidence type="ECO:0000256" key="10">
    <source>
        <dbReference type="ARBA" id="ARBA00031722"/>
    </source>
</evidence>
<reference evidence="15 16" key="1">
    <citation type="submission" date="2015-05" db="EMBL/GenBank/DDBJ databases">
        <title>Complete genome sequence of a sulfur-oxidizing gammaproteobacterium strain HA5.</title>
        <authorList>
            <person name="Miura A."/>
            <person name="Kojima H."/>
            <person name="Fukui M."/>
        </authorList>
    </citation>
    <scope>NUCLEOTIDE SEQUENCE [LARGE SCALE GENOMIC DNA]</scope>
    <source>
        <strain evidence="15 16">HA5</strain>
    </source>
</reference>
<evidence type="ECO:0000256" key="12">
    <source>
        <dbReference type="SAM" id="MobiDB-lite"/>
    </source>
</evidence>
<gene>
    <name evidence="11" type="primary">glgA</name>
    <name evidence="15" type="ORF">SCL_1105</name>
</gene>
<evidence type="ECO:0000313" key="15">
    <source>
        <dbReference type="EMBL" id="BAV33418.1"/>
    </source>
</evidence>
<protein>
    <recommendedName>
        <fullName evidence="6 11">Glycogen synthase</fullName>
        <ecNumber evidence="5 11">2.4.1.21</ecNumber>
    </recommendedName>
    <alternativeName>
        <fullName evidence="10 11">Starch [bacterial glycogen] synthase</fullName>
    </alternativeName>
</protein>
<organism evidence="15 16">
    <name type="scientific">Sulfuricaulis limicola</name>
    <dbReference type="NCBI Taxonomy" id="1620215"/>
    <lineage>
        <taxon>Bacteria</taxon>
        <taxon>Pseudomonadati</taxon>
        <taxon>Pseudomonadota</taxon>
        <taxon>Gammaproteobacteria</taxon>
        <taxon>Acidiferrobacterales</taxon>
        <taxon>Acidiferrobacteraceae</taxon>
        <taxon>Sulfuricaulis</taxon>
    </lineage>
</organism>
<evidence type="ECO:0000256" key="2">
    <source>
        <dbReference type="ARBA" id="ARBA00002764"/>
    </source>
</evidence>
<dbReference type="KEGG" id="slim:SCL_1105"/>
<dbReference type="Proteomes" id="UP000243180">
    <property type="component" value="Chromosome"/>
</dbReference>
<dbReference type="EC" id="2.4.1.21" evidence="5 11"/>
<evidence type="ECO:0000259" key="14">
    <source>
        <dbReference type="Pfam" id="PF08323"/>
    </source>
</evidence>
<keyword evidence="8 11" id="KW-0808">Transferase</keyword>
<evidence type="ECO:0000256" key="8">
    <source>
        <dbReference type="ARBA" id="ARBA00022679"/>
    </source>
</evidence>
<dbReference type="AlphaFoldDB" id="A0A1B4XF36"/>
<evidence type="ECO:0000256" key="11">
    <source>
        <dbReference type="HAMAP-Rule" id="MF_00484"/>
    </source>
</evidence>
<feature type="domain" description="Glycosyl transferase family 1" evidence="13">
    <location>
        <begin position="291"/>
        <end position="445"/>
    </location>
</feature>
<dbReference type="GO" id="GO:0005978">
    <property type="term" value="P:glycogen biosynthetic process"/>
    <property type="evidence" value="ECO:0007669"/>
    <property type="project" value="UniProtKB-UniRule"/>
</dbReference>
<dbReference type="CDD" id="cd03791">
    <property type="entry name" value="GT5_Glycogen_synthase_DULL1-like"/>
    <property type="match status" value="1"/>
</dbReference>
<evidence type="ECO:0000256" key="9">
    <source>
        <dbReference type="ARBA" id="ARBA00023056"/>
    </source>
</evidence>
<keyword evidence="16" id="KW-1185">Reference proteome</keyword>
<evidence type="ECO:0000256" key="3">
    <source>
        <dbReference type="ARBA" id="ARBA00004964"/>
    </source>
</evidence>
<evidence type="ECO:0000256" key="1">
    <source>
        <dbReference type="ARBA" id="ARBA00001478"/>
    </source>
</evidence>
<feature type="domain" description="Starch synthase catalytic" evidence="14">
    <location>
        <begin position="3"/>
        <end position="239"/>
    </location>
</feature>